<dbReference type="InParanoid" id="A0A6M4H2I1"/>
<keyword evidence="3" id="KW-1185">Reference proteome</keyword>
<name>A0A6M4H2I1_9PROT</name>
<dbReference type="InterPro" id="IPR036249">
    <property type="entry name" value="Thioredoxin-like_sf"/>
</dbReference>
<dbReference type="InterPro" id="IPR001853">
    <property type="entry name" value="DSBA-like_thioredoxin_dom"/>
</dbReference>
<dbReference type="CDD" id="cd03025">
    <property type="entry name" value="DsbA_FrnE_like"/>
    <property type="match status" value="1"/>
</dbReference>
<dbReference type="EMBL" id="CP053073">
    <property type="protein sequence ID" value="QJR13749.1"/>
    <property type="molecule type" value="Genomic_DNA"/>
</dbReference>
<dbReference type="GO" id="GO:0016491">
    <property type="term" value="F:oxidoreductase activity"/>
    <property type="evidence" value="ECO:0007669"/>
    <property type="project" value="InterPro"/>
</dbReference>
<protein>
    <recommendedName>
        <fullName evidence="1">DSBA-like thioredoxin domain-containing protein</fullName>
    </recommendedName>
</protein>
<dbReference type="Gene3D" id="3.40.30.10">
    <property type="entry name" value="Glutaredoxin"/>
    <property type="match status" value="1"/>
</dbReference>
<dbReference type="Pfam" id="PF01323">
    <property type="entry name" value="DSBA"/>
    <property type="match status" value="1"/>
</dbReference>
<organism evidence="2 3">
    <name type="scientific">Usitatibacter palustris</name>
    <dbReference type="NCBI Taxonomy" id="2732487"/>
    <lineage>
        <taxon>Bacteria</taxon>
        <taxon>Pseudomonadati</taxon>
        <taxon>Pseudomonadota</taxon>
        <taxon>Betaproteobacteria</taxon>
        <taxon>Nitrosomonadales</taxon>
        <taxon>Usitatibacteraceae</taxon>
        <taxon>Usitatibacter</taxon>
    </lineage>
</organism>
<sequence>MQLVYVADPLCSWCYGFGPELTRLLERLPQAKVDLVMGGLRPYNTERMSQPFREMLASHWKHVGATSHLPFNEALIASDTFIYDTEPACRAVVVARGLFAANAFTYMKAVQTAFYRDARDVTQPEVLADIAAESGYGRDAFLELLQSDKAREATRGDFAVTQSMGIGGFPTLAVSYSKKLFLVASGFTKTDVLEERLIQIETLQAAPQAK</sequence>
<reference evidence="2 3" key="1">
    <citation type="submission" date="2020-04" db="EMBL/GenBank/DDBJ databases">
        <title>Usitatibacter rugosus gen. nov., sp. nov. and Usitatibacter palustris sp. nov., novel members of Usitatibacteraceae fam. nov. within the order Nitrosomonadales isolated from soil.</title>
        <authorList>
            <person name="Huber K.J."/>
            <person name="Neumann-Schaal M."/>
            <person name="Geppert A."/>
            <person name="Luckner M."/>
            <person name="Wanner G."/>
            <person name="Overmann J."/>
        </authorList>
    </citation>
    <scope>NUCLEOTIDE SEQUENCE [LARGE SCALE GENOMIC DNA]</scope>
    <source>
        <strain evidence="2 3">Swamp67</strain>
    </source>
</reference>
<evidence type="ECO:0000259" key="1">
    <source>
        <dbReference type="Pfam" id="PF01323"/>
    </source>
</evidence>
<proteinExistence type="predicted"/>
<dbReference type="SUPFAM" id="SSF52833">
    <property type="entry name" value="Thioredoxin-like"/>
    <property type="match status" value="1"/>
</dbReference>
<dbReference type="Gene3D" id="1.10.472.60">
    <property type="entry name" value="putative protein disulfide isomerase domain"/>
    <property type="match status" value="1"/>
</dbReference>
<dbReference type="RefSeq" id="WP_171160492.1">
    <property type="nucleotide sequence ID" value="NZ_CP053073.1"/>
</dbReference>
<dbReference type="AlphaFoldDB" id="A0A6M4H2I1"/>
<feature type="domain" description="DSBA-like thioredoxin" evidence="1">
    <location>
        <begin position="4"/>
        <end position="197"/>
    </location>
</feature>
<dbReference type="PANTHER" id="PTHR13887:SF54">
    <property type="entry name" value="DSBA FAMILY PROTEIN"/>
    <property type="match status" value="1"/>
</dbReference>
<evidence type="ECO:0000313" key="3">
    <source>
        <dbReference type="Proteomes" id="UP000503096"/>
    </source>
</evidence>
<dbReference type="PANTHER" id="PTHR13887">
    <property type="entry name" value="GLUTATHIONE S-TRANSFERASE KAPPA"/>
    <property type="match status" value="1"/>
</dbReference>
<dbReference type="Proteomes" id="UP000503096">
    <property type="component" value="Chromosome"/>
</dbReference>
<evidence type="ECO:0000313" key="2">
    <source>
        <dbReference type="EMBL" id="QJR13749.1"/>
    </source>
</evidence>
<dbReference type="KEGG" id="upl:DSM104440_00539"/>
<accession>A0A6M4H2I1</accession>
<gene>
    <name evidence="2" type="ORF">DSM104440_00539</name>
</gene>